<evidence type="ECO:0000259" key="3">
    <source>
        <dbReference type="SMART" id="SM00858"/>
    </source>
</evidence>
<protein>
    <submittedName>
        <fullName evidence="4">SAF domain-containing protein</fullName>
    </submittedName>
</protein>
<feature type="region of interest" description="Disordered" evidence="1">
    <location>
        <begin position="153"/>
        <end position="182"/>
    </location>
</feature>
<dbReference type="InterPro" id="IPR013974">
    <property type="entry name" value="SAF"/>
</dbReference>
<keyword evidence="2" id="KW-1133">Transmembrane helix</keyword>
<dbReference type="AlphaFoldDB" id="A0A1H5PM85"/>
<gene>
    <name evidence="4" type="ORF">SAMN04488561_4767</name>
</gene>
<dbReference type="SMART" id="SM00858">
    <property type="entry name" value="SAF"/>
    <property type="match status" value="1"/>
</dbReference>
<organism evidence="4 5">
    <name type="scientific">Jiangella alba</name>
    <dbReference type="NCBI Taxonomy" id="561176"/>
    <lineage>
        <taxon>Bacteria</taxon>
        <taxon>Bacillati</taxon>
        <taxon>Actinomycetota</taxon>
        <taxon>Actinomycetes</taxon>
        <taxon>Jiangellales</taxon>
        <taxon>Jiangellaceae</taxon>
        <taxon>Jiangella</taxon>
    </lineage>
</organism>
<sequence>MSSPPTHQPAPDHLDDEFDIAEAKLEPAVAAPPKQRRRPALIGLGVALVALGGLGAAWLATSMSDTVDVLAVRADVARGEQITEDDLTTASINADPALDPIRAERSSEVVGQYASVDLPAGTLVTANSFSGAIQPAEGESMVGVAVTAAQLPSEPLRPGDTVRIVDTPNPQDNPPSSTPDSIEATVVSTTTDDETGQRMVNVVVPEVRAPDLAARVATGRIVVILGSRATGGE</sequence>
<evidence type="ECO:0000313" key="4">
    <source>
        <dbReference type="EMBL" id="SEF14876.1"/>
    </source>
</evidence>
<dbReference type="OrthoDB" id="3638307at2"/>
<feature type="domain" description="SAF" evidence="3">
    <location>
        <begin position="67"/>
        <end position="130"/>
    </location>
</feature>
<evidence type="ECO:0000256" key="1">
    <source>
        <dbReference type="SAM" id="MobiDB-lite"/>
    </source>
</evidence>
<dbReference type="RefSeq" id="WP_083288237.1">
    <property type="nucleotide sequence ID" value="NZ_FNUC01000004.1"/>
</dbReference>
<evidence type="ECO:0000256" key="2">
    <source>
        <dbReference type="SAM" id="Phobius"/>
    </source>
</evidence>
<feature type="transmembrane region" description="Helical" evidence="2">
    <location>
        <begin position="40"/>
        <end position="60"/>
    </location>
</feature>
<dbReference type="Proteomes" id="UP000181980">
    <property type="component" value="Unassembled WGS sequence"/>
</dbReference>
<keyword evidence="2" id="KW-0472">Membrane</keyword>
<dbReference type="Pfam" id="PF08666">
    <property type="entry name" value="SAF"/>
    <property type="match status" value="1"/>
</dbReference>
<dbReference type="EMBL" id="FNUC01000004">
    <property type="protein sequence ID" value="SEF14876.1"/>
    <property type="molecule type" value="Genomic_DNA"/>
</dbReference>
<accession>A0A1H5PM85</accession>
<proteinExistence type="predicted"/>
<evidence type="ECO:0000313" key="5">
    <source>
        <dbReference type="Proteomes" id="UP000181980"/>
    </source>
</evidence>
<keyword evidence="5" id="KW-1185">Reference proteome</keyword>
<reference evidence="5" key="1">
    <citation type="submission" date="2016-10" db="EMBL/GenBank/DDBJ databases">
        <authorList>
            <person name="Varghese N."/>
            <person name="Submissions S."/>
        </authorList>
    </citation>
    <scope>NUCLEOTIDE SEQUENCE [LARGE SCALE GENOMIC DNA]</scope>
    <source>
        <strain evidence="5">DSM 45237</strain>
    </source>
</reference>
<keyword evidence="2" id="KW-0812">Transmembrane</keyword>
<name>A0A1H5PM85_9ACTN</name>
<dbReference type="STRING" id="561176.SAMN04488561_4767"/>
<dbReference type="CDD" id="cd11614">
    <property type="entry name" value="SAF_CpaB_FlgA_like"/>
    <property type="match status" value="1"/>
</dbReference>